<keyword evidence="4" id="KW-1185">Reference proteome</keyword>
<sequence>MASNDSRSAHPAQEFRPARTTPLSRMGGYGVDGRRLARVTAGLALYGMAAATGATVLGRAAPGMDWLVFATGFTLGVGLGIALLILHKAAWTAVLSVPGTAAVVMGAIGGRPGPVVAGAALWTVLTVVAGLRGFRRRRRGIEPWWDRLI</sequence>
<name>A0ABV1UMN7_9ACTN</name>
<comment type="caution">
    <text evidence="3">The sequence shown here is derived from an EMBL/GenBank/DDBJ whole genome shotgun (WGS) entry which is preliminary data.</text>
</comment>
<evidence type="ECO:0008006" key="5">
    <source>
        <dbReference type="Google" id="ProtNLM"/>
    </source>
</evidence>
<evidence type="ECO:0000313" key="4">
    <source>
        <dbReference type="Proteomes" id="UP001445472"/>
    </source>
</evidence>
<organism evidence="3 4">
    <name type="scientific">Streptomyces xantholiticus</name>
    <dbReference type="NCBI Taxonomy" id="68285"/>
    <lineage>
        <taxon>Bacteria</taxon>
        <taxon>Bacillati</taxon>
        <taxon>Actinomycetota</taxon>
        <taxon>Actinomycetes</taxon>
        <taxon>Kitasatosporales</taxon>
        <taxon>Streptomycetaceae</taxon>
        <taxon>Streptomyces</taxon>
    </lineage>
</organism>
<keyword evidence="2" id="KW-0472">Membrane</keyword>
<keyword evidence="2" id="KW-0812">Transmembrane</keyword>
<feature type="transmembrane region" description="Helical" evidence="2">
    <location>
        <begin position="43"/>
        <end position="60"/>
    </location>
</feature>
<keyword evidence="2" id="KW-1133">Transmembrane helix</keyword>
<feature type="region of interest" description="Disordered" evidence="1">
    <location>
        <begin position="1"/>
        <end position="23"/>
    </location>
</feature>
<dbReference type="EMBL" id="JBEPBX010000001">
    <property type="protein sequence ID" value="MER6612062.1"/>
    <property type="molecule type" value="Genomic_DNA"/>
</dbReference>
<protein>
    <recommendedName>
        <fullName evidence="5">Integral membrane protein</fullName>
    </recommendedName>
</protein>
<feature type="transmembrane region" description="Helical" evidence="2">
    <location>
        <begin position="115"/>
        <end position="134"/>
    </location>
</feature>
<evidence type="ECO:0000256" key="2">
    <source>
        <dbReference type="SAM" id="Phobius"/>
    </source>
</evidence>
<dbReference type="RefSeq" id="WP_351974540.1">
    <property type="nucleotide sequence ID" value="NZ_JBEPBX010000001.1"/>
</dbReference>
<dbReference type="Proteomes" id="UP001445472">
    <property type="component" value="Unassembled WGS sequence"/>
</dbReference>
<gene>
    <name evidence="3" type="ORF">ABT276_01310</name>
</gene>
<feature type="transmembrane region" description="Helical" evidence="2">
    <location>
        <begin position="91"/>
        <end position="109"/>
    </location>
</feature>
<proteinExistence type="predicted"/>
<accession>A0ABV1UMN7</accession>
<reference evidence="3 4" key="1">
    <citation type="submission" date="2024-06" db="EMBL/GenBank/DDBJ databases">
        <title>The Natural Products Discovery Center: Release of the First 8490 Sequenced Strains for Exploring Actinobacteria Biosynthetic Diversity.</title>
        <authorList>
            <person name="Kalkreuter E."/>
            <person name="Kautsar S.A."/>
            <person name="Yang D."/>
            <person name="Bader C.D."/>
            <person name="Teijaro C.N."/>
            <person name="Fluegel L."/>
            <person name="Davis C.M."/>
            <person name="Simpson J.R."/>
            <person name="Lauterbach L."/>
            <person name="Steele A.D."/>
            <person name="Gui C."/>
            <person name="Meng S."/>
            <person name="Li G."/>
            <person name="Viehrig K."/>
            <person name="Ye F."/>
            <person name="Su P."/>
            <person name="Kiefer A.F."/>
            <person name="Nichols A."/>
            <person name="Cepeda A.J."/>
            <person name="Yan W."/>
            <person name="Fan B."/>
            <person name="Jiang Y."/>
            <person name="Adhikari A."/>
            <person name="Zheng C.-J."/>
            <person name="Schuster L."/>
            <person name="Cowan T.M."/>
            <person name="Smanski M.J."/>
            <person name="Chevrette M.G."/>
            <person name="De Carvalho L.P.S."/>
            <person name="Shen B."/>
        </authorList>
    </citation>
    <scope>NUCLEOTIDE SEQUENCE [LARGE SCALE GENOMIC DNA]</scope>
    <source>
        <strain evidence="3 4">NPDC000837</strain>
    </source>
</reference>
<feature type="transmembrane region" description="Helical" evidence="2">
    <location>
        <begin position="66"/>
        <end position="86"/>
    </location>
</feature>
<evidence type="ECO:0000313" key="3">
    <source>
        <dbReference type="EMBL" id="MER6612062.1"/>
    </source>
</evidence>
<evidence type="ECO:0000256" key="1">
    <source>
        <dbReference type="SAM" id="MobiDB-lite"/>
    </source>
</evidence>